<evidence type="ECO:0000256" key="6">
    <source>
        <dbReference type="ARBA" id="ARBA00022679"/>
    </source>
</evidence>
<evidence type="ECO:0000256" key="8">
    <source>
        <dbReference type="ARBA" id="ARBA00023136"/>
    </source>
</evidence>
<keyword evidence="8" id="KW-0472">Membrane</keyword>
<dbReference type="GO" id="GO:0008713">
    <property type="term" value="F:ADP-heptose-lipopolysaccharide heptosyltransferase activity"/>
    <property type="evidence" value="ECO:0007669"/>
    <property type="project" value="TreeGrafter"/>
</dbReference>
<organism evidence="14 15">
    <name type="scientific">Dechloromonas agitata</name>
    <dbReference type="NCBI Taxonomy" id="73030"/>
    <lineage>
        <taxon>Bacteria</taxon>
        <taxon>Pseudomonadati</taxon>
        <taxon>Pseudomonadota</taxon>
        <taxon>Betaproteobacteria</taxon>
        <taxon>Rhodocyclales</taxon>
        <taxon>Azonexaceae</taxon>
        <taxon>Dechloromonas</taxon>
    </lineage>
</organism>
<evidence type="ECO:0000256" key="5">
    <source>
        <dbReference type="ARBA" id="ARBA00022676"/>
    </source>
</evidence>
<evidence type="ECO:0000256" key="1">
    <source>
        <dbReference type="ARBA" id="ARBA00004515"/>
    </source>
</evidence>
<protein>
    <recommendedName>
        <fullName evidence="11">Lipopolysaccharide heptosyltransferase 1</fullName>
        <ecNumber evidence="10">2.4.99.23</ecNumber>
    </recommendedName>
    <alternativeName>
        <fullName evidence="12">ADP-heptose:lipopolysaccharide heptosyltransferase I</fullName>
    </alternativeName>
</protein>
<evidence type="ECO:0000256" key="9">
    <source>
        <dbReference type="ARBA" id="ARBA00043995"/>
    </source>
</evidence>
<dbReference type="CDD" id="cd03789">
    <property type="entry name" value="GT9_LPS_heptosyltransferase"/>
    <property type="match status" value="1"/>
</dbReference>
<keyword evidence="3" id="KW-1003">Cell membrane</keyword>
<dbReference type="Gene3D" id="3.40.50.2000">
    <property type="entry name" value="Glycogen Phosphorylase B"/>
    <property type="match status" value="2"/>
</dbReference>
<keyword evidence="6" id="KW-0808">Transferase</keyword>
<comment type="caution">
    <text evidence="14">The sequence shown here is derived from an EMBL/GenBank/DDBJ whole genome shotgun (WGS) entry which is preliminary data.</text>
</comment>
<dbReference type="Pfam" id="PF01075">
    <property type="entry name" value="Glyco_transf_9"/>
    <property type="match status" value="1"/>
</dbReference>
<dbReference type="PANTHER" id="PTHR30160">
    <property type="entry name" value="TETRAACYLDISACCHARIDE 4'-KINASE-RELATED"/>
    <property type="match status" value="1"/>
</dbReference>
<keyword evidence="5" id="KW-0328">Glycosyltransferase</keyword>
<dbReference type="SUPFAM" id="SSF53756">
    <property type="entry name" value="UDP-Glycosyltransferase/glycogen phosphorylase"/>
    <property type="match status" value="1"/>
</dbReference>
<accession>A0A930BPB9</accession>
<dbReference type="AlphaFoldDB" id="A0A930BPB9"/>
<keyword evidence="4" id="KW-0997">Cell inner membrane</keyword>
<dbReference type="EMBL" id="JABZMI010000015">
    <property type="protein sequence ID" value="MBF1163774.1"/>
    <property type="molecule type" value="Genomic_DNA"/>
</dbReference>
<comment type="similarity">
    <text evidence="9">Belongs to the glycosyltransferase 9 family.</text>
</comment>
<proteinExistence type="inferred from homology"/>
<evidence type="ECO:0000256" key="10">
    <source>
        <dbReference type="ARBA" id="ARBA00044041"/>
    </source>
</evidence>
<evidence type="ECO:0000256" key="4">
    <source>
        <dbReference type="ARBA" id="ARBA00022519"/>
    </source>
</evidence>
<dbReference type="GO" id="GO:0009244">
    <property type="term" value="P:lipopolysaccharide core region biosynthetic process"/>
    <property type="evidence" value="ECO:0007669"/>
    <property type="project" value="InterPro"/>
</dbReference>
<dbReference type="InterPro" id="IPR002201">
    <property type="entry name" value="Glyco_trans_9"/>
</dbReference>
<evidence type="ECO:0000256" key="2">
    <source>
        <dbReference type="ARBA" id="ARBA00004713"/>
    </source>
</evidence>
<dbReference type="EC" id="2.4.99.23" evidence="10"/>
<comment type="subcellular location">
    <subcellularLocation>
        <location evidence="1">Cell inner membrane</location>
        <topology evidence="1">Peripheral membrane protein</topology>
        <orientation evidence="1">Cytoplasmic side</orientation>
    </subcellularLocation>
</comment>
<dbReference type="InterPro" id="IPR051199">
    <property type="entry name" value="LPS_LOS_Heptosyltrfase"/>
</dbReference>
<comment type="catalytic activity">
    <reaction evidence="13">
        <text>an alpha-Kdo-(2-&gt;4)-alpha-Kdo-(2-&gt;6)-lipid A + ADP-L-glycero-beta-D-manno-heptose = an L-alpha-D-Hep-(1-&gt;5)-[alpha-Kdo-(2-&gt;4)]-alpha-Kdo-(2-&gt;6)-lipid A + ADP + H(+)</text>
        <dbReference type="Rhea" id="RHEA:74067"/>
        <dbReference type="ChEBI" id="CHEBI:15378"/>
        <dbReference type="ChEBI" id="CHEBI:61506"/>
        <dbReference type="ChEBI" id="CHEBI:176431"/>
        <dbReference type="ChEBI" id="CHEBI:193068"/>
        <dbReference type="ChEBI" id="CHEBI:456216"/>
        <dbReference type="EC" id="2.4.99.23"/>
    </reaction>
</comment>
<comment type="pathway">
    <text evidence="2">Bacterial outer membrane biogenesis; LPS core biosynthesis.</text>
</comment>
<evidence type="ECO:0000256" key="11">
    <source>
        <dbReference type="ARBA" id="ARBA00044190"/>
    </source>
</evidence>
<name>A0A930BPB9_9RHOO</name>
<keyword evidence="7" id="KW-0448">Lipopolysaccharide biosynthesis</keyword>
<evidence type="ECO:0000256" key="3">
    <source>
        <dbReference type="ARBA" id="ARBA00022475"/>
    </source>
</evidence>
<evidence type="ECO:0000256" key="13">
    <source>
        <dbReference type="ARBA" id="ARBA00049201"/>
    </source>
</evidence>
<sequence>MRILLVKTSSLGDVIHNLPVVTDIRRHFPDAEIDWCVEDSFVAIPRLHPAVRQVIPVAIRRWRKKLLQGATWREIAAFRRQIAAVQYDAVIDTQGLLKSALLARQARGLHFGYAADSAREPLAARFYDRHCHVARDLHAVLRNRRLAADALGYAAENAVDYGITASPGTFSWLPHRPYVVFLTATSRDDKLWPESYWLSLGERLNSLGFSVVLPGGSAVERERAARLAAAIPGAVAAPPMGIADLASLLAGARAAVGVDTGLTHLAVALGLPTVALYTATDPGLTGVLGPGFFCNLGGKAQVPAPDAVLGELQAVLA</sequence>
<reference evidence="14" key="1">
    <citation type="submission" date="2020-04" db="EMBL/GenBank/DDBJ databases">
        <title>Deep metagenomics examines the oral microbiome during advanced dental caries in children, revealing novel taxa and co-occurrences with host molecules.</title>
        <authorList>
            <person name="Baker J.L."/>
            <person name="Morton J.T."/>
            <person name="Dinis M."/>
            <person name="Alvarez R."/>
            <person name="Tran N.C."/>
            <person name="Knight R."/>
            <person name="Edlund A."/>
        </authorList>
    </citation>
    <scope>NUCLEOTIDE SEQUENCE</scope>
    <source>
        <strain evidence="14">JCVI_32_bin.24</strain>
    </source>
</reference>
<dbReference type="Proteomes" id="UP000718593">
    <property type="component" value="Unassembled WGS sequence"/>
</dbReference>
<dbReference type="InterPro" id="IPR011908">
    <property type="entry name" value="LipoPS_heptosylTferase-I"/>
</dbReference>
<dbReference type="NCBIfam" id="TIGR02193">
    <property type="entry name" value="heptsyl_trn_I"/>
    <property type="match status" value="1"/>
</dbReference>
<evidence type="ECO:0000313" key="15">
    <source>
        <dbReference type="Proteomes" id="UP000718593"/>
    </source>
</evidence>
<evidence type="ECO:0000313" key="14">
    <source>
        <dbReference type="EMBL" id="MBF1163774.1"/>
    </source>
</evidence>
<gene>
    <name evidence="14" type="primary">waaC</name>
    <name evidence="14" type="ORF">HXL68_01910</name>
</gene>
<dbReference type="GO" id="GO:0005886">
    <property type="term" value="C:plasma membrane"/>
    <property type="evidence" value="ECO:0007669"/>
    <property type="project" value="UniProtKB-SubCell"/>
</dbReference>
<dbReference type="GO" id="GO:0005829">
    <property type="term" value="C:cytosol"/>
    <property type="evidence" value="ECO:0007669"/>
    <property type="project" value="TreeGrafter"/>
</dbReference>
<dbReference type="PANTHER" id="PTHR30160:SF19">
    <property type="entry name" value="LIPOPOLYSACCHARIDE HEPTOSYLTRANSFERASE 1"/>
    <property type="match status" value="1"/>
</dbReference>
<evidence type="ECO:0000256" key="12">
    <source>
        <dbReference type="ARBA" id="ARBA00044330"/>
    </source>
</evidence>
<evidence type="ECO:0000256" key="7">
    <source>
        <dbReference type="ARBA" id="ARBA00022985"/>
    </source>
</evidence>